<sequence length="129" mass="14731">MKVKNNNVKSDVKMRDILCLNNNCPIQFVLRILGSKWSVLILQQLLSGDRRTHELLEALPGISSKTLTLRLRELEKYGLLARQVFPEVPPHVEYSLTDKGLEVQPVMIALQRLGEQWLGEKNSSCSMEM</sequence>
<dbReference type="SUPFAM" id="SSF46785">
    <property type="entry name" value="Winged helix' DNA-binding domain"/>
    <property type="match status" value="1"/>
</dbReference>
<dbReference type="InterPro" id="IPR036388">
    <property type="entry name" value="WH-like_DNA-bd_sf"/>
</dbReference>
<dbReference type="Proteomes" id="UP000269154">
    <property type="component" value="Unassembled WGS sequence"/>
</dbReference>
<dbReference type="PANTHER" id="PTHR33204">
    <property type="entry name" value="TRANSCRIPTIONAL REGULATOR, MARR FAMILY"/>
    <property type="match status" value="1"/>
</dbReference>
<proteinExistence type="predicted"/>
<reference evidence="5 6" key="1">
    <citation type="journal article" date="2018" name="ACS Chem. Biol.">
        <title>Ketoreductase domain dysfunction expands chemodiversity: malyngamide biosynthesis in the cyanobacterium Okeania hirsuta.</title>
        <authorList>
            <person name="Moss N.A."/>
            <person name="Leao T."/>
            <person name="Rankin M."/>
            <person name="McCullough T.M."/>
            <person name="Qu P."/>
            <person name="Korobeynikov A."/>
            <person name="Smith J.L."/>
            <person name="Gerwick L."/>
            <person name="Gerwick W.H."/>
        </authorList>
    </citation>
    <scope>NUCLEOTIDE SEQUENCE [LARGE SCALE GENOMIC DNA]</scope>
    <source>
        <strain evidence="5 6">PAB10Feb10-1</strain>
    </source>
</reference>
<dbReference type="InterPro" id="IPR036390">
    <property type="entry name" value="WH_DNA-bd_sf"/>
</dbReference>
<evidence type="ECO:0000313" key="5">
    <source>
        <dbReference type="EMBL" id="RQH10604.1"/>
    </source>
</evidence>
<feature type="domain" description="HTH hxlR-type" evidence="4">
    <location>
        <begin position="24"/>
        <end position="122"/>
    </location>
</feature>
<dbReference type="Gene3D" id="1.10.10.10">
    <property type="entry name" value="Winged helix-like DNA-binding domain superfamily/Winged helix DNA-binding domain"/>
    <property type="match status" value="1"/>
</dbReference>
<keyword evidence="6" id="KW-1185">Reference proteome</keyword>
<dbReference type="RefSeq" id="WP_124144794.1">
    <property type="nucleotide sequence ID" value="NZ_CAWOKI010000039.1"/>
</dbReference>
<name>A0A3N6N3I2_9CYAN</name>
<dbReference type="CDD" id="cd00090">
    <property type="entry name" value="HTH_ARSR"/>
    <property type="match status" value="1"/>
</dbReference>
<dbReference type="Pfam" id="PF01638">
    <property type="entry name" value="HxlR"/>
    <property type="match status" value="1"/>
</dbReference>
<comment type="caution">
    <text evidence="5">The sequence shown here is derived from an EMBL/GenBank/DDBJ whole genome shotgun (WGS) entry which is preliminary data.</text>
</comment>
<evidence type="ECO:0000256" key="1">
    <source>
        <dbReference type="ARBA" id="ARBA00023015"/>
    </source>
</evidence>
<evidence type="ECO:0000256" key="2">
    <source>
        <dbReference type="ARBA" id="ARBA00023125"/>
    </source>
</evidence>
<organism evidence="5 6">
    <name type="scientific">Okeania hirsuta</name>
    <dbReference type="NCBI Taxonomy" id="1458930"/>
    <lineage>
        <taxon>Bacteria</taxon>
        <taxon>Bacillati</taxon>
        <taxon>Cyanobacteriota</taxon>
        <taxon>Cyanophyceae</taxon>
        <taxon>Oscillatoriophycideae</taxon>
        <taxon>Oscillatoriales</taxon>
        <taxon>Microcoleaceae</taxon>
        <taxon>Okeania</taxon>
    </lineage>
</organism>
<evidence type="ECO:0000313" key="6">
    <source>
        <dbReference type="Proteomes" id="UP000269154"/>
    </source>
</evidence>
<keyword evidence="1" id="KW-0805">Transcription regulation</keyword>
<keyword evidence="2" id="KW-0238">DNA-binding</keyword>
<evidence type="ECO:0000259" key="4">
    <source>
        <dbReference type="PROSITE" id="PS51118"/>
    </source>
</evidence>
<accession>A0A3N6N3I2</accession>
<keyword evidence="3" id="KW-0804">Transcription</keyword>
<dbReference type="PANTHER" id="PTHR33204:SF37">
    <property type="entry name" value="HTH-TYPE TRANSCRIPTIONAL REGULATOR YODB"/>
    <property type="match status" value="1"/>
</dbReference>
<dbReference type="AlphaFoldDB" id="A0A3N6N3I2"/>
<dbReference type="GO" id="GO:0003677">
    <property type="term" value="F:DNA binding"/>
    <property type="evidence" value="ECO:0007669"/>
    <property type="project" value="UniProtKB-KW"/>
</dbReference>
<gene>
    <name evidence="5" type="ORF">D5R40_35280</name>
</gene>
<dbReference type="PROSITE" id="PS51118">
    <property type="entry name" value="HTH_HXLR"/>
    <property type="match status" value="1"/>
</dbReference>
<dbReference type="EMBL" id="RCBY01000716">
    <property type="protein sequence ID" value="RQH10604.1"/>
    <property type="molecule type" value="Genomic_DNA"/>
</dbReference>
<evidence type="ECO:0000256" key="3">
    <source>
        <dbReference type="ARBA" id="ARBA00023163"/>
    </source>
</evidence>
<dbReference type="InterPro" id="IPR011991">
    <property type="entry name" value="ArsR-like_HTH"/>
</dbReference>
<dbReference type="OrthoDB" id="9791143at2"/>
<protein>
    <submittedName>
        <fullName evidence="5">Transcriptional regulator</fullName>
    </submittedName>
</protein>
<dbReference type="InterPro" id="IPR002577">
    <property type="entry name" value="HTH_HxlR"/>
</dbReference>